<reference evidence="6 7" key="1">
    <citation type="submission" date="2014-01" db="EMBL/GenBank/DDBJ databases">
        <title>Roseivivax isoporae LMG 25204 Genome Sequencing.</title>
        <authorList>
            <person name="Lai Q."/>
            <person name="Li G."/>
            <person name="Shao Z."/>
        </authorList>
    </citation>
    <scope>NUCLEOTIDE SEQUENCE [LARGE SCALE GENOMIC DNA]</scope>
    <source>
        <strain evidence="6 7">LMG 25204</strain>
    </source>
</reference>
<feature type="domain" description="Cadherin" evidence="5">
    <location>
        <begin position="1134"/>
        <end position="1228"/>
    </location>
</feature>
<gene>
    <name evidence="6" type="ORF">RISW2_16305</name>
</gene>
<protein>
    <submittedName>
        <fullName evidence="6">Cadherin</fullName>
    </submittedName>
</protein>
<evidence type="ECO:0000313" key="6">
    <source>
        <dbReference type="EMBL" id="ETX30397.1"/>
    </source>
</evidence>
<comment type="subcellular location">
    <subcellularLocation>
        <location evidence="1">Membrane</location>
        <topology evidence="1">Single-pass membrane protein</topology>
    </subcellularLocation>
</comment>
<keyword evidence="4" id="KW-0325">Glycoprotein</keyword>
<dbReference type="GO" id="GO:0007156">
    <property type="term" value="P:homophilic cell adhesion via plasma membrane adhesion molecules"/>
    <property type="evidence" value="ECO:0007669"/>
    <property type="project" value="InterPro"/>
</dbReference>
<dbReference type="SUPFAM" id="SSF52317">
    <property type="entry name" value="Class I glutamine amidotransferase-like"/>
    <property type="match status" value="1"/>
</dbReference>
<keyword evidence="3" id="KW-1133">Transmembrane helix</keyword>
<dbReference type="GO" id="GO:0005509">
    <property type="term" value="F:calcium ion binding"/>
    <property type="evidence" value="ECO:0007669"/>
    <property type="project" value="InterPro"/>
</dbReference>
<keyword evidence="3" id="KW-0472">Membrane</keyword>
<dbReference type="InterPro" id="IPR050174">
    <property type="entry name" value="Protocadherin/Cadherin-CA"/>
</dbReference>
<dbReference type="Gene3D" id="2.60.40.650">
    <property type="match status" value="1"/>
</dbReference>
<dbReference type="EMBL" id="JAME01000004">
    <property type="protein sequence ID" value="ETX30397.1"/>
    <property type="molecule type" value="Genomic_DNA"/>
</dbReference>
<dbReference type="Proteomes" id="UP000023430">
    <property type="component" value="Unassembled WGS sequence"/>
</dbReference>
<dbReference type="PROSITE" id="PS50268">
    <property type="entry name" value="CADHERIN_2"/>
    <property type="match status" value="2"/>
</dbReference>
<dbReference type="GO" id="GO:0005886">
    <property type="term" value="C:plasma membrane"/>
    <property type="evidence" value="ECO:0007669"/>
    <property type="project" value="TreeGrafter"/>
</dbReference>
<dbReference type="PANTHER" id="PTHR24028">
    <property type="entry name" value="CADHERIN-87A"/>
    <property type="match status" value="1"/>
</dbReference>
<dbReference type="STRING" id="1449351.RISW2_16305"/>
<dbReference type="Pfam" id="PF13313">
    <property type="entry name" value="DUF4082"/>
    <property type="match status" value="3"/>
</dbReference>
<evidence type="ECO:0000256" key="1">
    <source>
        <dbReference type="ARBA" id="ARBA00004167"/>
    </source>
</evidence>
<proteinExistence type="predicted"/>
<evidence type="ECO:0000259" key="5">
    <source>
        <dbReference type="PROSITE" id="PS50268"/>
    </source>
</evidence>
<dbReference type="SUPFAM" id="SSF49313">
    <property type="entry name" value="Cadherin-like"/>
    <property type="match status" value="2"/>
</dbReference>
<name>X7FBU6_9RHOB</name>
<organism evidence="6 7">
    <name type="scientific">Roseivivax isoporae LMG 25204</name>
    <dbReference type="NCBI Taxonomy" id="1449351"/>
    <lineage>
        <taxon>Bacteria</taxon>
        <taxon>Pseudomonadati</taxon>
        <taxon>Pseudomonadota</taxon>
        <taxon>Alphaproteobacteria</taxon>
        <taxon>Rhodobacterales</taxon>
        <taxon>Roseobacteraceae</taxon>
        <taxon>Roseivivax</taxon>
    </lineage>
</organism>
<dbReference type="SMART" id="SM00112">
    <property type="entry name" value="CA"/>
    <property type="match status" value="2"/>
</dbReference>
<dbReference type="PATRIC" id="fig|1449351.3.peg.819"/>
<keyword evidence="2" id="KW-0812">Transmembrane</keyword>
<dbReference type="eggNOG" id="COG1749">
    <property type="taxonomic scope" value="Bacteria"/>
</dbReference>
<evidence type="ECO:0000256" key="3">
    <source>
        <dbReference type="ARBA" id="ARBA00022989"/>
    </source>
</evidence>
<dbReference type="InterPro" id="IPR046540">
    <property type="entry name" value="DMFA2_C"/>
</dbReference>
<dbReference type="RefSeq" id="WP_043766918.1">
    <property type="nucleotide sequence ID" value="NZ_JAME01000004.1"/>
</dbReference>
<evidence type="ECO:0000256" key="4">
    <source>
        <dbReference type="ARBA" id="ARBA00023180"/>
    </source>
</evidence>
<dbReference type="Gene3D" id="2.60.40.60">
    <property type="entry name" value="Cadherins"/>
    <property type="match status" value="2"/>
</dbReference>
<dbReference type="InterPro" id="IPR025141">
    <property type="entry name" value="DUF4082"/>
</dbReference>
<keyword evidence="7" id="KW-1185">Reference proteome</keyword>
<dbReference type="PANTHER" id="PTHR24028:SF328">
    <property type="entry name" value="CADHERIN-3"/>
    <property type="match status" value="1"/>
</dbReference>
<evidence type="ECO:0000256" key="2">
    <source>
        <dbReference type="ARBA" id="ARBA00022692"/>
    </source>
</evidence>
<dbReference type="InterPro" id="IPR015919">
    <property type="entry name" value="Cadherin-like_sf"/>
</dbReference>
<dbReference type="OrthoDB" id="505641at2"/>
<sequence>MVDNAIVLENARTDGRAAKSYWDVPHSTQIEGFATDISVDAGERIDFKINVNGGAGSDYKVEIFRLGYYGGDGARKVAEWTNTDAVVQPDAAYDATRALVDAGNWSVTDSWVTPETAVSGVYLARIQRLDANGDPIEGAANQIPFIVREDDRPADIVLQTSDTTWHAYNGWFGNNGQVGANFYGDASGTVDHPDIPGGRVGGVEDRAYAVSYNRPFITRGIEGQQGGPLAGAQDYLFGADYAAIHWLEQNGYDVSYISGLDTHRLGADYLTKYDAFISVGHDEYWTGEQRQNVEEARDAGTNLLFWGGNDVYWKTRWETSIVDGVELRTLVCYKETWANTNPNAGPDDYVNLDPTNIWTGTWRDTRFEGNPLAGVGLPEDLVSGQPHTCNCAENALTGQLFGPDGTGEFGGALDVPGEFAPLRVWRDTSIANGGQLDIAEGILGYEWNTSPTDENRPAGLVHLSETTIPWGGILVDQGNTNAPGIATHNLSLYRAESGALVFGAGTVFWTWALSDEHDSEPYGANIENRDLQQFVINLFADMGIQPGVADAVLASQNLIRAIQSTDTVAATAEFDSLQATIPALTEITLTGTATDDDGNPLTDDGVVALVEVSLDGGVTWNVAEGRNTWSYTWLPLTAGTYDVRVRAIDDSLNMPSFGSLDGGTVEITAPLPPETVSLLSPWTTFDGRFFNETTPLQLGTRFRPMEYGEVTELRYWRAEADASDTDVRTGRLWDGAGNLLATVQFVSDPGETGWQIATLDTPVTLLPGRDYVVTYETLNNYVGTPGFFGDTYTEPDDILSAPGGSNGVFAVGAGAIFPQSSFQSTNYWVDVTFAPSATTNDAPTLTSPLAYTASENTLLAGIVTGSDPEGDDLVYGIGGGADAARFAIDSVTGALTFLYAPDFEAPNDANGDGVYEVDVTVSDIIHNPVTQSVTVTLTDQDDEAPLSTLFGPALAPAQTVTNDPTTYELGTRFRPMVEGEIDALRYWRGAADATDTDERTINLWTASGTLLASGTISSDPGQVGWQTVLLDAPVSVSAGQNYVVSYGTTQNYVVTQNYFVTDRPSLDGTLLAPANNGGFGNGVYNAGATGVLPTSTYLASNYWVDVVFREIEVVNDAPVFTLATSNITGAENSTAVTTLTAADADSDTLIFAIAGGADAARFTVNPTTGLVTFVEAPDFEAPTDANGDNVYQLDVSVSDGANPAVTTSITVTVPDNPDEVSANASTLFGPGNAPAQIVTNDPTDYELGLEFVSAEDGQITSLRYWRGAADADDTDSRVLNLWDGNGQKLAQVTVTSTPGMTGWQIGLLDTPVDVTAGAVYVASYGTTQNYAFTPNFFADEWIGPDGVLSAPSSALANGNGVFNAGQTNVFPLASYNASNYWVDVTLEPADVFAI</sequence>
<dbReference type="CDD" id="cd11304">
    <property type="entry name" value="Cadherin_repeat"/>
    <property type="match status" value="2"/>
</dbReference>
<dbReference type="InterPro" id="IPR014756">
    <property type="entry name" value="Ig_E-set"/>
</dbReference>
<dbReference type="InterPro" id="IPR029062">
    <property type="entry name" value="Class_I_gatase-like"/>
</dbReference>
<feature type="domain" description="Cadherin" evidence="5">
    <location>
        <begin position="845"/>
        <end position="947"/>
    </location>
</feature>
<dbReference type="Pfam" id="PF20254">
    <property type="entry name" value="DMFA2_C"/>
    <property type="match status" value="1"/>
</dbReference>
<comment type="caution">
    <text evidence="6">The sequence shown here is derived from an EMBL/GenBank/DDBJ whole genome shotgun (WGS) entry which is preliminary data.</text>
</comment>
<dbReference type="InterPro" id="IPR002126">
    <property type="entry name" value="Cadherin-like_dom"/>
</dbReference>
<evidence type="ECO:0000313" key="7">
    <source>
        <dbReference type="Proteomes" id="UP000023430"/>
    </source>
</evidence>
<accession>X7FBU6</accession>
<dbReference type="SUPFAM" id="SSF81296">
    <property type="entry name" value="E set domains"/>
    <property type="match status" value="1"/>
</dbReference>